<accession>A0A4R6J8C6</accession>
<evidence type="ECO:0000256" key="1">
    <source>
        <dbReference type="ARBA" id="ARBA00008853"/>
    </source>
</evidence>
<dbReference type="GO" id="GO:0005509">
    <property type="term" value="F:calcium ion binding"/>
    <property type="evidence" value="ECO:0007669"/>
    <property type="project" value="TreeGrafter"/>
</dbReference>
<dbReference type="PRINTS" id="PR01790">
    <property type="entry name" value="SMP30FAMILY"/>
</dbReference>
<proteinExistence type="inferred from homology"/>
<keyword evidence="6" id="KW-1185">Reference proteome</keyword>
<keyword evidence="3" id="KW-0862">Zinc</keyword>
<dbReference type="OrthoDB" id="2633250at2"/>
<dbReference type="PANTHER" id="PTHR10907:SF47">
    <property type="entry name" value="REGUCALCIN"/>
    <property type="match status" value="1"/>
</dbReference>
<feature type="binding site" evidence="3">
    <location>
        <position position="122"/>
    </location>
    <ligand>
        <name>substrate</name>
    </ligand>
</feature>
<feature type="binding site" evidence="3">
    <location>
        <position position="149"/>
    </location>
    <ligand>
        <name>a divalent metal cation</name>
        <dbReference type="ChEBI" id="CHEBI:60240"/>
    </ligand>
</feature>
<dbReference type="AlphaFoldDB" id="A0A4R6J8C6"/>
<feature type="binding site" evidence="3">
    <location>
        <position position="19"/>
    </location>
    <ligand>
        <name>a divalent metal cation</name>
        <dbReference type="ChEBI" id="CHEBI:60240"/>
    </ligand>
</feature>
<protein>
    <submittedName>
        <fullName evidence="5">Sugar lactone lactonase YvrE</fullName>
    </submittedName>
</protein>
<dbReference type="InterPro" id="IPR013658">
    <property type="entry name" value="SGL"/>
</dbReference>
<sequence length="285" mass="30036">MTAHFVAHPAGDQAYTLGEGPIWDANRERLLWVDILGGTVHAGTVGPGTITVTGTWDFEDLACVVAVSEPGDLLVATRGDVLELGKSGSRTRIAQLGRAGSRLNDGGIDPQGRFLVGGMALDDSRGTQTLVRLDGDAVTVLDDDLTLSNGLAWSPDGRTLYSVDSIPGVIYGRDYPDGVREKLFEISEGLPDGLCVDAIGNLWIAIHGQGRVECRTPSGALLAVVEVDAPQPTSCAFAGPRLDTLVITTATEGMSAEDLTRHPASGRLFTAEVGTTGLRTPYWIP</sequence>
<evidence type="ECO:0000256" key="3">
    <source>
        <dbReference type="PIRSR" id="PIRSR605511-2"/>
    </source>
</evidence>
<evidence type="ECO:0000259" key="4">
    <source>
        <dbReference type="Pfam" id="PF08450"/>
    </source>
</evidence>
<dbReference type="RefSeq" id="WP_133877860.1">
    <property type="nucleotide sequence ID" value="NZ_BOMD01000074.1"/>
</dbReference>
<feature type="binding site" evidence="3">
    <location>
        <position position="104"/>
    </location>
    <ligand>
        <name>substrate</name>
    </ligand>
</feature>
<comment type="cofactor">
    <cofactor evidence="3">
        <name>Zn(2+)</name>
        <dbReference type="ChEBI" id="CHEBI:29105"/>
    </cofactor>
    <text evidence="3">Binds 1 divalent metal cation per subunit.</text>
</comment>
<evidence type="ECO:0000256" key="2">
    <source>
        <dbReference type="PIRSR" id="PIRSR605511-1"/>
    </source>
</evidence>
<dbReference type="Pfam" id="PF08450">
    <property type="entry name" value="SGL"/>
    <property type="match status" value="1"/>
</dbReference>
<dbReference type="GO" id="GO:0004341">
    <property type="term" value="F:gluconolactonase activity"/>
    <property type="evidence" value="ECO:0007669"/>
    <property type="project" value="TreeGrafter"/>
</dbReference>
<feature type="binding site" evidence="3">
    <location>
        <position position="102"/>
    </location>
    <ligand>
        <name>substrate</name>
    </ligand>
</feature>
<reference evidence="5 6" key="1">
    <citation type="submission" date="2019-03" db="EMBL/GenBank/DDBJ databases">
        <title>Sequencing the genomes of 1000 actinobacteria strains.</title>
        <authorList>
            <person name="Klenk H.-P."/>
        </authorList>
    </citation>
    <scope>NUCLEOTIDE SEQUENCE [LARGE SCALE GENOMIC DNA]</scope>
    <source>
        <strain evidence="5 6">DSM 43805</strain>
    </source>
</reference>
<feature type="active site" description="Proton donor/acceptor" evidence="2">
    <location>
        <position position="192"/>
    </location>
</feature>
<dbReference type="InterPro" id="IPR011042">
    <property type="entry name" value="6-blade_b-propeller_TolB-like"/>
</dbReference>
<feature type="binding site" evidence="3">
    <location>
        <position position="192"/>
    </location>
    <ligand>
        <name>a divalent metal cation</name>
        <dbReference type="ChEBI" id="CHEBI:60240"/>
    </ligand>
</feature>
<comment type="similarity">
    <text evidence="1">Belongs to the SMP-30/CGR1 family.</text>
</comment>
<dbReference type="Gene3D" id="2.120.10.30">
    <property type="entry name" value="TolB, C-terminal domain"/>
    <property type="match status" value="1"/>
</dbReference>
<dbReference type="GO" id="GO:0019853">
    <property type="term" value="P:L-ascorbic acid biosynthetic process"/>
    <property type="evidence" value="ECO:0007669"/>
    <property type="project" value="TreeGrafter"/>
</dbReference>
<dbReference type="Proteomes" id="UP000294901">
    <property type="component" value="Unassembled WGS sequence"/>
</dbReference>
<gene>
    <name evidence="5" type="ORF">C8E87_7242</name>
</gene>
<evidence type="ECO:0000313" key="6">
    <source>
        <dbReference type="Proteomes" id="UP000294901"/>
    </source>
</evidence>
<dbReference type="PANTHER" id="PTHR10907">
    <property type="entry name" value="REGUCALCIN"/>
    <property type="match status" value="1"/>
</dbReference>
<organism evidence="5 6">
    <name type="scientific">Paractinoplanes brasiliensis</name>
    <dbReference type="NCBI Taxonomy" id="52695"/>
    <lineage>
        <taxon>Bacteria</taxon>
        <taxon>Bacillati</taxon>
        <taxon>Actinomycetota</taxon>
        <taxon>Actinomycetes</taxon>
        <taxon>Micromonosporales</taxon>
        <taxon>Micromonosporaceae</taxon>
        <taxon>Paractinoplanes</taxon>
    </lineage>
</organism>
<dbReference type="EMBL" id="SNWR01000002">
    <property type="protein sequence ID" value="TDO31809.1"/>
    <property type="molecule type" value="Genomic_DNA"/>
</dbReference>
<dbReference type="SUPFAM" id="SSF63829">
    <property type="entry name" value="Calcium-dependent phosphotriesterase"/>
    <property type="match status" value="1"/>
</dbReference>
<feature type="domain" description="SMP-30/Gluconolactonase/LRE-like region" evidence="4">
    <location>
        <begin position="17"/>
        <end position="251"/>
    </location>
</feature>
<name>A0A4R6J8C6_9ACTN</name>
<comment type="caution">
    <text evidence="5">The sequence shown here is derived from an EMBL/GenBank/DDBJ whole genome shotgun (WGS) entry which is preliminary data.</text>
</comment>
<dbReference type="InterPro" id="IPR005511">
    <property type="entry name" value="SMP-30"/>
</dbReference>
<keyword evidence="3" id="KW-0479">Metal-binding</keyword>
<evidence type="ECO:0000313" key="5">
    <source>
        <dbReference type="EMBL" id="TDO31809.1"/>
    </source>
</evidence>